<accession>A0AAD4BYD3</accession>
<sequence>MPTPYQRQPSYGLNLTRGAIGYSFDSTLVPLSGTAASTEEYSPGTGHSAEASPVNAYMDWCATPLANMVTSEPMSPELCCQMEILYGTIDRTSVALPIDVVPAVEAHNADNFAYAQSAGAYMHSYPTPLPNMVASGPTFEIEPQRKMDALYENINSNEAKVVGALVPSSILYTYGRRIGNANDRSTCPYSHDTTPPDFGDGTLSVDWHG</sequence>
<comment type="caution">
    <text evidence="1">The sequence shown here is derived from an EMBL/GenBank/DDBJ whole genome shotgun (WGS) entry which is preliminary data.</text>
</comment>
<name>A0AAD4BYD3_BOLED</name>
<gene>
    <name evidence="1" type="ORF">L210DRAFT_3503035</name>
</gene>
<dbReference type="Proteomes" id="UP001194468">
    <property type="component" value="Unassembled WGS sequence"/>
</dbReference>
<keyword evidence="2" id="KW-1185">Reference proteome</keyword>
<evidence type="ECO:0000313" key="1">
    <source>
        <dbReference type="EMBL" id="KAF8443235.1"/>
    </source>
</evidence>
<dbReference type="AlphaFoldDB" id="A0AAD4BYD3"/>
<organism evidence="1 2">
    <name type="scientific">Boletus edulis BED1</name>
    <dbReference type="NCBI Taxonomy" id="1328754"/>
    <lineage>
        <taxon>Eukaryota</taxon>
        <taxon>Fungi</taxon>
        <taxon>Dikarya</taxon>
        <taxon>Basidiomycota</taxon>
        <taxon>Agaricomycotina</taxon>
        <taxon>Agaricomycetes</taxon>
        <taxon>Agaricomycetidae</taxon>
        <taxon>Boletales</taxon>
        <taxon>Boletineae</taxon>
        <taxon>Boletaceae</taxon>
        <taxon>Boletoideae</taxon>
        <taxon>Boletus</taxon>
    </lineage>
</organism>
<evidence type="ECO:0000313" key="2">
    <source>
        <dbReference type="Proteomes" id="UP001194468"/>
    </source>
</evidence>
<proteinExistence type="predicted"/>
<protein>
    <submittedName>
        <fullName evidence="1">Uncharacterized protein</fullName>
    </submittedName>
</protein>
<dbReference type="EMBL" id="WHUW01000008">
    <property type="protein sequence ID" value="KAF8443235.1"/>
    <property type="molecule type" value="Genomic_DNA"/>
</dbReference>
<reference evidence="1" key="2">
    <citation type="journal article" date="2020" name="Nat. Commun.">
        <title>Large-scale genome sequencing of mycorrhizal fungi provides insights into the early evolution of symbiotic traits.</title>
        <authorList>
            <person name="Miyauchi S."/>
            <person name="Kiss E."/>
            <person name="Kuo A."/>
            <person name="Drula E."/>
            <person name="Kohler A."/>
            <person name="Sanchez-Garcia M."/>
            <person name="Morin E."/>
            <person name="Andreopoulos B."/>
            <person name="Barry K.W."/>
            <person name="Bonito G."/>
            <person name="Buee M."/>
            <person name="Carver A."/>
            <person name="Chen C."/>
            <person name="Cichocki N."/>
            <person name="Clum A."/>
            <person name="Culley D."/>
            <person name="Crous P.W."/>
            <person name="Fauchery L."/>
            <person name="Girlanda M."/>
            <person name="Hayes R.D."/>
            <person name="Keri Z."/>
            <person name="LaButti K."/>
            <person name="Lipzen A."/>
            <person name="Lombard V."/>
            <person name="Magnuson J."/>
            <person name="Maillard F."/>
            <person name="Murat C."/>
            <person name="Nolan M."/>
            <person name="Ohm R.A."/>
            <person name="Pangilinan J."/>
            <person name="Pereira M.F."/>
            <person name="Perotto S."/>
            <person name="Peter M."/>
            <person name="Pfister S."/>
            <person name="Riley R."/>
            <person name="Sitrit Y."/>
            <person name="Stielow J.B."/>
            <person name="Szollosi G."/>
            <person name="Zifcakova L."/>
            <person name="Stursova M."/>
            <person name="Spatafora J.W."/>
            <person name="Tedersoo L."/>
            <person name="Vaario L.M."/>
            <person name="Yamada A."/>
            <person name="Yan M."/>
            <person name="Wang P."/>
            <person name="Xu J."/>
            <person name="Bruns T."/>
            <person name="Baldrian P."/>
            <person name="Vilgalys R."/>
            <person name="Dunand C."/>
            <person name="Henrissat B."/>
            <person name="Grigoriev I.V."/>
            <person name="Hibbett D."/>
            <person name="Nagy L.G."/>
            <person name="Martin F.M."/>
        </authorList>
    </citation>
    <scope>NUCLEOTIDE SEQUENCE</scope>
    <source>
        <strain evidence="1">BED1</strain>
    </source>
</reference>
<reference evidence="1" key="1">
    <citation type="submission" date="2019-10" db="EMBL/GenBank/DDBJ databases">
        <authorList>
            <consortium name="DOE Joint Genome Institute"/>
            <person name="Kuo A."/>
            <person name="Miyauchi S."/>
            <person name="Kiss E."/>
            <person name="Drula E."/>
            <person name="Kohler A."/>
            <person name="Sanchez-Garcia M."/>
            <person name="Andreopoulos B."/>
            <person name="Barry K.W."/>
            <person name="Bonito G."/>
            <person name="Buee M."/>
            <person name="Carver A."/>
            <person name="Chen C."/>
            <person name="Cichocki N."/>
            <person name="Clum A."/>
            <person name="Culley D."/>
            <person name="Crous P.W."/>
            <person name="Fauchery L."/>
            <person name="Girlanda M."/>
            <person name="Hayes R."/>
            <person name="Keri Z."/>
            <person name="LaButti K."/>
            <person name="Lipzen A."/>
            <person name="Lombard V."/>
            <person name="Magnuson J."/>
            <person name="Maillard F."/>
            <person name="Morin E."/>
            <person name="Murat C."/>
            <person name="Nolan M."/>
            <person name="Ohm R."/>
            <person name="Pangilinan J."/>
            <person name="Pereira M."/>
            <person name="Perotto S."/>
            <person name="Peter M."/>
            <person name="Riley R."/>
            <person name="Sitrit Y."/>
            <person name="Stielow B."/>
            <person name="Szollosi G."/>
            <person name="Zifcakova L."/>
            <person name="Stursova M."/>
            <person name="Spatafora J.W."/>
            <person name="Tedersoo L."/>
            <person name="Vaario L.-M."/>
            <person name="Yamada A."/>
            <person name="Yan M."/>
            <person name="Wang P."/>
            <person name="Xu J."/>
            <person name="Bruns T."/>
            <person name="Baldrian P."/>
            <person name="Vilgalys R."/>
            <person name="Henrissat B."/>
            <person name="Grigoriev I.V."/>
            <person name="Hibbett D."/>
            <person name="Nagy L.G."/>
            <person name="Martin F.M."/>
        </authorList>
    </citation>
    <scope>NUCLEOTIDE SEQUENCE</scope>
    <source>
        <strain evidence="1">BED1</strain>
    </source>
</reference>